<sequence>MVDNIKYVTQAFDLSGLKMVQEQKKAIRDVVNEDTGEVRSKMVSDAEVNSGQYIVDDTDYVPLATLIKRCDRKTMAASLQWFAKEDEPDYDEFTSEDVDSSDNLTDDSLQVPNSHVDVSELSPANGSEPPIQTPIDAVENSGSSSK</sequence>
<reference evidence="2" key="1">
    <citation type="submission" date="2022-02" db="EMBL/GenBank/DDBJ databases">
        <title>Towards deciphering the DNA virus diversity associated with rodent species in the families Cricetidae and Heteromyidae.</title>
        <authorList>
            <person name="Lund M."/>
            <person name="Larsen B.B."/>
            <person name="Gryseels S."/>
            <person name="Kraberger S."/>
            <person name="Rowsey D.M."/>
            <person name="Steger L."/>
            <person name="Yule K.M."/>
            <person name="Upham N.S."/>
            <person name="Worobey M."/>
            <person name="Van Doorslaer K."/>
            <person name="Varsani A."/>
        </authorList>
    </citation>
    <scope>NUCLEOTIDE SEQUENCE</scope>
    <source>
        <strain evidence="2">UA08Rod_6752</strain>
    </source>
</reference>
<dbReference type="EMBL" id="OM869500">
    <property type="protein sequence ID" value="UPW40804.1"/>
    <property type="molecule type" value="Genomic_DNA"/>
</dbReference>
<name>A0A976N075_9VIRU</name>
<organism evidence="2">
    <name type="scientific">Sigmofec virus UA08Rod_6752</name>
    <dbReference type="NCBI Taxonomy" id="2929239"/>
    <lineage>
        <taxon>Viruses</taxon>
        <taxon>Monodnaviria</taxon>
        <taxon>Sangervirae</taxon>
        <taxon>Phixviricota</taxon>
        <taxon>Malgrandaviricetes</taxon>
        <taxon>Petitvirales</taxon>
        <taxon>Microviridae</taxon>
    </lineage>
</organism>
<evidence type="ECO:0000256" key="1">
    <source>
        <dbReference type="SAM" id="MobiDB-lite"/>
    </source>
</evidence>
<feature type="compositionally biased region" description="Acidic residues" evidence="1">
    <location>
        <begin position="86"/>
        <end position="100"/>
    </location>
</feature>
<protein>
    <submittedName>
        <fullName evidence="2">Uncharacterized protein</fullName>
    </submittedName>
</protein>
<proteinExistence type="predicted"/>
<accession>A0A976N075</accession>
<feature type="compositionally biased region" description="Polar residues" evidence="1">
    <location>
        <begin position="101"/>
        <end position="113"/>
    </location>
</feature>
<feature type="region of interest" description="Disordered" evidence="1">
    <location>
        <begin position="86"/>
        <end position="146"/>
    </location>
</feature>
<evidence type="ECO:0000313" key="2">
    <source>
        <dbReference type="EMBL" id="UPW40804.1"/>
    </source>
</evidence>